<name>A0ABN1F794_9PROT</name>
<feature type="compositionally biased region" description="Low complexity" evidence="1">
    <location>
        <begin position="195"/>
        <end position="209"/>
    </location>
</feature>
<feature type="region of interest" description="Disordered" evidence="1">
    <location>
        <begin position="167"/>
        <end position="209"/>
    </location>
</feature>
<organism evidence="2 3">
    <name type="scientific">Craurococcus roseus</name>
    <dbReference type="NCBI Taxonomy" id="77585"/>
    <lineage>
        <taxon>Bacteria</taxon>
        <taxon>Pseudomonadati</taxon>
        <taxon>Pseudomonadota</taxon>
        <taxon>Alphaproteobacteria</taxon>
        <taxon>Acetobacterales</taxon>
        <taxon>Acetobacteraceae</taxon>
        <taxon>Craurococcus</taxon>
    </lineage>
</organism>
<protein>
    <submittedName>
        <fullName evidence="2">DUF1269 domain-containing protein</fullName>
    </submittedName>
</protein>
<evidence type="ECO:0000256" key="1">
    <source>
        <dbReference type="SAM" id="MobiDB-lite"/>
    </source>
</evidence>
<dbReference type="EMBL" id="BAAAFZ010000028">
    <property type="protein sequence ID" value="GAA0584251.1"/>
    <property type="molecule type" value="Genomic_DNA"/>
</dbReference>
<reference evidence="2 3" key="1">
    <citation type="journal article" date="2019" name="Int. J. Syst. Evol. Microbiol.">
        <title>The Global Catalogue of Microorganisms (GCM) 10K type strain sequencing project: providing services to taxonomists for standard genome sequencing and annotation.</title>
        <authorList>
            <consortium name="The Broad Institute Genomics Platform"/>
            <consortium name="The Broad Institute Genome Sequencing Center for Infectious Disease"/>
            <person name="Wu L."/>
            <person name="Ma J."/>
        </authorList>
    </citation>
    <scope>NUCLEOTIDE SEQUENCE [LARGE SCALE GENOMIC DNA]</scope>
    <source>
        <strain evidence="2 3">JCM 9933</strain>
    </source>
</reference>
<evidence type="ECO:0000313" key="3">
    <source>
        <dbReference type="Proteomes" id="UP001501588"/>
    </source>
</evidence>
<dbReference type="InterPro" id="IPR009200">
    <property type="entry name" value="DUF1269_membrane"/>
</dbReference>
<comment type="caution">
    <text evidence="2">The sequence shown here is derived from an EMBL/GenBank/DDBJ whole genome shotgun (WGS) entry which is preliminary data.</text>
</comment>
<feature type="compositionally biased region" description="Low complexity" evidence="1">
    <location>
        <begin position="167"/>
        <end position="188"/>
    </location>
</feature>
<dbReference type="Pfam" id="PF06897">
    <property type="entry name" value="DUF1269"/>
    <property type="match status" value="1"/>
</dbReference>
<keyword evidence="3" id="KW-1185">Reference proteome</keyword>
<sequence length="209" mass="21087">MSELVVVGFDDTQQADRALTELVRLSKEHLIDLEDAVVAIRTPDGAVRIKQSVNLVGLGAAQGSLSGALWGSLVGLLFLNPLLGFAAGAAVGAGSGALAGSLSDYGIDDDLIRSIGDTLQPNTSALFVLIRKVQPEKVLADMTAAGFQGRVIRSSLSPQQEQRLQAALSQAQRQDMGAAPAAAAPAQPAGGGAAGAKPGTAAAVGPDPV</sequence>
<dbReference type="Proteomes" id="UP001501588">
    <property type="component" value="Unassembled WGS sequence"/>
</dbReference>
<gene>
    <name evidence="2" type="ORF">GCM10009416_23340</name>
</gene>
<evidence type="ECO:0000313" key="2">
    <source>
        <dbReference type="EMBL" id="GAA0584251.1"/>
    </source>
</evidence>
<accession>A0ABN1F794</accession>
<proteinExistence type="predicted"/>